<evidence type="ECO:0000313" key="1">
    <source>
        <dbReference type="EMBL" id="KAI4456268.1"/>
    </source>
</evidence>
<organism evidence="1 2">
    <name type="scientific">Holotrichia oblita</name>
    <name type="common">Chafer beetle</name>
    <dbReference type="NCBI Taxonomy" id="644536"/>
    <lineage>
        <taxon>Eukaryota</taxon>
        <taxon>Metazoa</taxon>
        <taxon>Ecdysozoa</taxon>
        <taxon>Arthropoda</taxon>
        <taxon>Hexapoda</taxon>
        <taxon>Insecta</taxon>
        <taxon>Pterygota</taxon>
        <taxon>Neoptera</taxon>
        <taxon>Endopterygota</taxon>
        <taxon>Coleoptera</taxon>
        <taxon>Polyphaga</taxon>
        <taxon>Scarabaeiformia</taxon>
        <taxon>Scarabaeidae</taxon>
        <taxon>Melolonthinae</taxon>
        <taxon>Holotrichia</taxon>
    </lineage>
</organism>
<reference evidence="1" key="1">
    <citation type="submission" date="2022-04" db="EMBL/GenBank/DDBJ databases">
        <title>Chromosome-scale genome assembly of Holotrichia oblita Faldermann.</title>
        <authorList>
            <person name="Rongchong L."/>
        </authorList>
    </citation>
    <scope>NUCLEOTIDE SEQUENCE</scope>
    <source>
        <strain evidence="1">81SQS9</strain>
    </source>
</reference>
<evidence type="ECO:0000313" key="2">
    <source>
        <dbReference type="Proteomes" id="UP001056778"/>
    </source>
</evidence>
<protein>
    <submittedName>
        <fullName evidence="1">Gamma tubulin complex protein</fullName>
    </submittedName>
</protein>
<dbReference type="Proteomes" id="UP001056778">
    <property type="component" value="Chromosome 8"/>
</dbReference>
<keyword evidence="2" id="KW-1185">Reference proteome</keyword>
<gene>
    <name evidence="1" type="ORF">MML48_8g00010476</name>
</gene>
<name>A0ACB9SLS4_HOLOL</name>
<accession>A0ACB9SLS4</accession>
<proteinExistence type="predicted"/>
<comment type="caution">
    <text evidence="1">The sequence shown here is derived from an EMBL/GenBank/DDBJ whole genome shotgun (WGS) entry which is preliminary data.</text>
</comment>
<dbReference type="EMBL" id="CM043022">
    <property type="protein sequence ID" value="KAI4456268.1"/>
    <property type="molecule type" value="Genomic_DNA"/>
</dbReference>
<sequence>MSFDVNGRFISYNYGKIDELNFNVSVNSVYYLLTKLCEKLLTNDKTNNAPNKFLRKCRSKAFEILLSKKIPSVQGDEVLLQDNKDPYCHLLAWEFVLINQHKLAEHACKLEKCVNILQGSNSLNENVLSDILYVLVKLCRLPDEKATMSISSTTTSALQDSIKFRWYDSEKFKLSMPMICSDTKFKNDSFLLQTKRNIKRYEYLRTRYSENDVCQHCNLPVRISCCNSSCTHKEDNKGRSLSNVEENDIWELVSKTEFSQHRTWESLGNSYPEKQPPFLSEASSKVFSNLYNMHACNILQLLGEGNCTPSIIVEQKNFVVHIKHLLVGITSDSFKRNRNGEMYLVSGTTTEGITPRAMDLYCKDLLLCSCCYISLDKLCNLKSTFEDYNNHGFIFKEFCDSINRYLGYYRLAIQNISDNCNLLSIHNHVRPLLSHLTVLASVCKVGPFTESGSLPNGVSLLNYLYQKTVELTDKDVVMVLYSVLYPCIQIYFNRFVQQWIFEGMVNDPYGEFFIVSNSTYLRTRGRTYWTRGHTVRVDMVPDFLGDLTQEILSCGKTVNLLKLCVPNSALCMYLMGKKPNLLSCCLSSDQVSALERSSTCYYLEVMAECGPKFQLSNFIRKTTEQHAAFMNLITEKRAVTLKRLELEKLKIVQDETEKKRKAIAELKSQYDEALQNKKSQLIQRVEEEIKSNEEILRMQNLRQKLIEKETSDLIEYYDKLNEISNQKRKDLQKHIDKLKRNDLDSSVTQESELDDEEESSIQTPITDKFSVEEISSANSNETFTSALSESPIRNDDDTKTNSQETESETEQENCVVASLDDINANSAGDSKLSDVARIAAENFEMARRNRIKVLSEEMGLMGVDPTTIQQRPKVNNKSDRECALSELERNRLRVMSSEFDLHIDPEKLPNLKRGELNAMGRNRMKIMGCSDCFHPRDEDVETVRRNEENEGLNRVEIKETELDKVENGSRTSLSHCDNDNYLNGINSITTKQLPPTSETNGNIANSEVNGNLHNDANDDALVDNFQELKKVQQKNLLNKSINLNLKLDFTNLKNDPVSQHNIRRNASESIFSRFLKSPNFELEKPLPMSLGSTPCLETATPRMHSSIDHLDLESGATTAATNFTDEGFVFNEVKQEPVLFTTKRQSPDTRVLEKTSLSKRVTMREADAISTRAIKIFIQQSVSIPVNTQIGLVNNELLKYLFTDLHFLAHLNSLHNYFFLLDGEFGRNITEGLFEKLHDVNLPVDLINYRTLQHLVYDAIDSSIKLHKNSNCLSFKINSLPKTFNLEDPDVLECLSLSYKVTWPLNILLPSDTIAKYDEVFKFLLKLNRVSWVLKKTLLVFIESEIVTHSQTHLEDLHGNLKVLQLSASGGVEFRRRRLHLRARQFQEAGRHLQEFRGVGHVLRESRAQSGQSRLPTASCTTVGYVERQRLLHEPDNRVPFAEQ</sequence>